<organism evidence="2 3">
    <name type="scientific">Caerostris darwini</name>
    <dbReference type="NCBI Taxonomy" id="1538125"/>
    <lineage>
        <taxon>Eukaryota</taxon>
        <taxon>Metazoa</taxon>
        <taxon>Ecdysozoa</taxon>
        <taxon>Arthropoda</taxon>
        <taxon>Chelicerata</taxon>
        <taxon>Arachnida</taxon>
        <taxon>Araneae</taxon>
        <taxon>Araneomorphae</taxon>
        <taxon>Entelegynae</taxon>
        <taxon>Araneoidea</taxon>
        <taxon>Araneidae</taxon>
        <taxon>Caerostris</taxon>
    </lineage>
</organism>
<gene>
    <name evidence="2" type="ORF">CDAR_622421</name>
</gene>
<evidence type="ECO:0000256" key="1">
    <source>
        <dbReference type="SAM" id="MobiDB-lite"/>
    </source>
</evidence>
<feature type="region of interest" description="Disordered" evidence="1">
    <location>
        <begin position="16"/>
        <end position="59"/>
    </location>
</feature>
<accession>A0AAV4W1I1</accession>
<reference evidence="2 3" key="1">
    <citation type="submission" date="2021-06" db="EMBL/GenBank/DDBJ databases">
        <title>Caerostris darwini draft genome.</title>
        <authorList>
            <person name="Kono N."/>
            <person name="Arakawa K."/>
        </authorList>
    </citation>
    <scope>NUCLEOTIDE SEQUENCE [LARGE SCALE GENOMIC DNA]</scope>
</reference>
<name>A0AAV4W1I1_9ARAC</name>
<proteinExistence type="predicted"/>
<evidence type="ECO:0000313" key="3">
    <source>
        <dbReference type="Proteomes" id="UP001054837"/>
    </source>
</evidence>
<sequence>MGLECQRGRVLKTLPKDFWRSHSEPRSRGKRKNQSNFSKQERRRRGEERSQKEERKKMEGGGKFFEDVCHFPPRRFSSLVKNFYSYYRNNSRTSNMIWCSGGYWCGKG</sequence>
<feature type="compositionally biased region" description="Basic and acidic residues" evidence="1">
    <location>
        <begin position="44"/>
        <end position="59"/>
    </location>
</feature>
<dbReference type="EMBL" id="BPLQ01014004">
    <property type="protein sequence ID" value="GIY76421.1"/>
    <property type="molecule type" value="Genomic_DNA"/>
</dbReference>
<comment type="caution">
    <text evidence="2">The sequence shown here is derived from an EMBL/GenBank/DDBJ whole genome shotgun (WGS) entry which is preliminary data.</text>
</comment>
<dbReference type="Proteomes" id="UP001054837">
    <property type="component" value="Unassembled WGS sequence"/>
</dbReference>
<dbReference type="AlphaFoldDB" id="A0AAV4W1I1"/>
<keyword evidence="3" id="KW-1185">Reference proteome</keyword>
<feature type="compositionally biased region" description="Basic and acidic residues" evidence="1">
    <location>
        <begin position="16"/>
        <end position="27"/>
    </location>
</feature>
<evidence type="ECO:0000313" key="2">
    <source>
        <dbReference type="EMBL" id="GIY76421.1"/>
    </source>
</evidence>
<protein>
    <submittedName>
        <fullName evidence="2">Uncharacterized protein</fullName>
    </submittedName>
</protein>